<dbReference type="EMBL" id="QGNW01000431">
    <property type="protein sequence ID" value="RVW71721.1"/>
    <property type="molecule type" value="Genomic_DNA"/>
</dbReference>
<dbReference type="AlphaFoldDB" id="A0A438GHQ5"/>
<gene>
    <name evidence="3" type="ORF">CK203_057104</name>
</gene>
<protein>
    <recommendedName>
        <fullName evidence="2">Retrovirus-related Pol polyprotein from transposon TNT 1-94-like beta-barrel domain-containing protein</fullName>
    </recommendedName>
</protein>
<feature type="compositionally biased region" description="Basic and acidic residues" evidence="1">
    <location>
        <begin position="337"/>
        <end position="356"/>
    </location>
</feature>
<feature type="domain" description="Retrovirus-related Pol polyprotein from transposon TNT 1-94-like beta-barrel" evidence="2">
    <location>
        <begin position="182"/>
        <end position="257"/>
    </location>
</feature>
<dbReference type="Pfam" id="PF14223">
    <property type="entry name" value="Retrotran_gag_2"/>
    <property type="match status" value="1"/>
</dbReference>
<reference evidence="3 4" key="1">
    <citation type="journal article" date="2018" name="PLoS Genet.">
        <title>Population sequencing reveals clonal diversity and ancestral inbreeding in the grapevine cultivar Chardonnay.</title>
        <authorList>
            <person name="Roach M.J."/>
            <person name="Johnson D.L."/>
            <person name="Bohlmann J."/>
            <person name="van Vuuren H.J."/>
            <person name="Jones S.J."/>
            <person name="Pretorius I.S."/>
            <person name="Schmidt S.A."/>
            <person name="Borneman A.R."/>
        </authorList>
    </citation>
    <scope>NUCLEOTIDE SEQUENCE [LARGE SCALE GENOMIC DNA]</scope>
    <source>
        <strain evidence="4">cv. Chardonnay</strain>
        <tissue evidence="3">Leaf</tissue>
    </source>
</reference>
<feature type="compositionally biased region" description="Polar residues" evidence="1">
    <location>
        <begin position="367"/>
        <end position="377"/>
    </location>
</feature>
<evidence type="ECO:0000313" key="4">
    <source>
        <dbReference type="Proteomes" id="UP000288805"/>
    </source>
</evidence>
<feature type="compositionally biased region" description="Basic and acidic residues" evidence="1">
    <location>
        <begin position="130"/>
        <end position="150"/>
    </location>
</feature>
<name>A0A438GHQ5_VITVI</name>
<evidence type="ECO:0000256" key="1">
    <source>
        <dbReference type="SAM" id="MobiDB-lite"/>
    </source>
</evidence>
<sequence>MITRFTDIVNGLEALGKTYKELEKVMKILRSLPSKWYTKVTVIQEAKDLTKLPMEELIGSLMTYEINLTKKLQESEDKKKKSIALKATTKEEKEVEEEKQSEEDDDLALITRKLNKYMRGERFRGRRFTSRRDLSKKESSSHGDKEKWEEKKRFGNDGHLEWQTCASWQKDELDEDSKKDKWFLDTGCLRHMTGDESKFAFLTKKNGRYVTFGDNAKRRIIGQDNIGNGTSSLIESVLLVDGLKHNLLSISQLCDKDFKVIFKASHCIIKDIQNDKTIFMGHRCDNVYAINISKYDGHDRCFSSMHDQSWLWHRSSLQERESFDDDLGLETSMGKLQIEDRRQQEEIREDPKKEESLLALPHAQQVPGESSQDLPKD</sequence>
<evidence type="ECO:0000313" key="3">
    <source>
        <dbReference type="EMBL" id="RVW71721.1"/>
    </source>
</evidence>
<dbReference type="Proteomes" id="UP000288805">
    <property type="component" value="Unassembled WGS sequence"/>
</dbReference>
<feature type="region of interest" description="Disordered" evidence="1">
    <location>
        <begin position="334"/>
        <end position="377"/>
    </location>
</feature>
<dbReference type="InterPro" id="IPR054722">
    <property type="entry name" value="PolX-like_BBD"/>
</dbReference>
<accession>A0A438GHQ5</accession>
<feature type="region of interest" description="Disordered" evidence="1">
    <location>
        <begin position="128"/>
        <end position="150"/>
    </location>
</feature>
<proteinExistence type="predicted"/>
<comment type="caution">
    <text evidence="3">The sequence shown here is derived from an EMBL/GenBank/DDBJ whole genome shotgun (WGS) entry which is preliminary data.</text>
</comment>
<organism evidence="3 4">
    <name type="scientific">Vitis vinifera</name>
    <name type="common">Grape</name>
    <dbReference type="NCBI Taxonomy" id="29760"/>
    <lineage>
        <taxon>Eukaryota</taxon>
        <taxon>Viridiplantae</taxon>
        <taxon>Streptophyta</taxon>
        <taxon>Embryophyta</taxon>
        <taxon>Tracheophyta</taxon>
        <taxon>Spermatophyta</taxon>
        <taxon>Magnoliopsida</taxon>
        <taxon>eudicotyledons</taxon>
        <taxon>Gunneridae</taxon>
        <taxon>Pentapetalae</taxon>
        <taxon>rosids</taxon>
        <taxon>Vitales</taxon>
        <taxon>Vitaceae</taxon>
        <taxon>Viteae</taxon>
        <taxon>Vitis</taxon>
    </lineage>
</organism>
<evidence type="ECO:0000259" key="2">
    <source>
        <dbReference type="Pfam" id="PF22936"/>
    </source>
</evidence>
<dbReference type="Pfam" id="PF22936">
    <property type="entry name" value="Pol_BBD"/>
    <property type="match status" value="1"/>
</dbReference>